<dbReference type="PANTHER" id="PTHR30154:SF53">
    <property type="entry name" value="HTH-TYPE TRANSCRIPTIONAL REGULATOR LRPC"/>
    <property type="match status" value="1"/>
</dbReference>
<dbReference type="InterPro" id="IPR036388">
    <property type="entry name" value="WH-like_DNA-bd_sf"/>
</dbReference>
<evidence type="ECO:0000313" key="5">
    <source>
        <dbReference type="EMBL" id="SAI69382.1"/>
    </source>
</evidence>
<dbReference type="PRINTS" id="PR00033">
    <property type="entry name" value="HTHASNC"/>
</dbReference>
<dbReference type="SUPFAM" id="SSF54909">
    <property type="entry name" value="Dimeric alpha+beta barrel"/>
    <property type="match status" value="1"/>
</dbReference>
<dbReference type="Gene3D" id="1.10.10.10">
    <property type="entry name" value="Winged helix-like DNA-binding domain superfamily/Winged helix DNA-binding domain"/>
    <property type="match status" value="1"/>
</dbReference>
<dbReference type="GO" id="GO:0043565">
    <property type="term" value="F:sequence-specific DNA binding"/>
    <property type="evidence" value="ECO:0007669"/>
    <property type="project" value="InterPro"/>
</dbReference>
<dbReference type="PANTHER" id="PTHR30154">
    <property type="entry name" value="LEUCINE-RESPONSIVE REGULATORY PROTEIN"/>
    <property type="match status" value="1"/>
</dbReference>
<dbReference type="InterPro" id="IPR011008">
    <property type="entry name" value="Dimeric_a/b-barrel"/>
</dbReference>
<gene>
    <name evidence="5" type="primary">lrp_8</name>
    <name evidence="5" type="ORF">SAMEA3906487_01767</name>
</gene>
<dbReference type="AlphaFoldDB" id="A0A157QL24"/>
<evidence type="ECO:0000256" key="1">
    <source>
        <dbReference type="ARBA" id="ARBA00023015"/>
    </source>
</evidence>
<evidence type="ECO:0000256" key="2">
    <source>
        <dbReference type="ARBA" id="ARBA00023125"/>
    </source>
</evidence>
<feature type="domain" description="HTH asnC-type" evidence="4">
    <location>
        <begin position="3"/>
        <end position="66"/>
    </location>
</feature>
<keyword evidence="2" id="KW-0238">DNA-binding</keyword>
<reference evidence="5 6" key="1">
    <citation type="submission" date="2016-04" db="EMBL/GenBank/DDBJ databases">
        <authorList>
            <consortium name="Pathogen Informatics"/>
        </authorList>
    </citation>
    <scope>NUCLEOTIDE SEQUENCE [LARGE SCALE GENOMIC DNA]</scope>
    <source>
        <strain evidence="5 6">H044680328</strain>
    </source>
</reference>
<dbReference type="Gene3D" id="3.30.70.920">
    <property type="match status" value="1"/>
</dbReference>
<name>A0A157QL24_9BORD</name>
<dbReference type="GeneID" id="56590950"/>
<dbReference type="RefSeq" id="WP_025513130.1">
    <property type="nucleotide sequence ID" value="NZ_CP016340.1"/>
</dbReference>
<dbReference type="eggNOG" id="COG1522">
    <property type="taxonomic scope" value="Bacteria"/>
</dbReference>
<dbReference type="PROSITE" id="PS50956">
    <property type="entry name" value="HTH_ASNC_2"/>
    <property type="match status" value="1"/>
</dbReference>
<dbReference type="SUPFAM" id="SSF46785">
    <property type="entry name" value="Winged helix' DNA-binding domain"/>
    <property type="match status" value="1"/>
</dbReference>
<dbReference type="Proteomes" id="UP000076825">
    <property type="component" value="Chromosome 1"/>
</dbReference>
<dbReference type="KEGG" id="btrm:SAMEA390648701767"/>
<proteinExistence type="predicted"/>
<keyword evidence="1" id="KW-0805">Transcription regulation</keyword>
<dbReference type="OrthoDB" id="9809462at2"/>
<evidence type="ECO:0000256" key="3">
    <source>
        <dbReference type="ARBA" id="ARBA00023163"/>
    </source>
</evidence>
<dbReference type="InterPro" id="IPR000485">
    <property type="entry name" value="AsnC-type_HTH_dom"/>
</dbReference>
<dbReference type="SMART" id="SM00344">
    <property type="entry name" value="HTH_ASNC"/>
    <property type="match status" value="1"/>
</dbReference>
<protein>
    <submittedName>
        <fullName evidence="5">AsnC/Lrp family transcriptional regulator</fullName>
    </submittedName>
</protein>
<evidence type="ECO:0000259" key="4">
    <source>
        <dbReference type="PROSITE" id="PS50956"/>
    </source>
</evidence>
<dbReference type="GO" id="GO:0005829">
    <property type="term" value="C:cytosol"/>
    <property type="evidence" value="ECO:0007669"/>
    <property type="project" value="TreeGrafter"/>
</dbReference>
<accession>A0A157QL24</accession>
<organism evidence="5 6">
    <name type="scientific">Bordetella trematum</name>
    <dbReference type="NCBI Taxonomy" id="123899"/>
    <lineage>
        <taxon>Bacteria</taxon>
        <taxon>Pseudomonadati</taxon>
        <taxon>Pseudomonadota</taxon>
        <taxon>Betaproteobacteria</taxon>
        <taxon>Burkholderiales</taxon>
        <taxon>Alcaligenaceae</taxon>
        <taxon>Bordetella</taxon>
    </lineage>
</organism>
<sequence>MLLDPLDRQLIALLRRDARLPIATLAKQLGVSRGTVQNRMQRLEREGVVAGYTLRLAEHEDKAGVQAITLIEVHGAATDQVIAALRRLPEAAQVHSTNGRWDLVVHLNAADLNAFDRVLRELRSIAGVANSESHLLLAVHR</sequence>
<dbReference type="Pfam" id="PF13404">
    <property type="entry name" value="HTH_AsnC-type"/>
    <property type="match status" value="1"/>
</dbReference>
<keyword evidence="3" id="KW-0804">Transcription</keyword>
<dbReference type="InterPro" id="IPR019887">
    <property type="entry name" value="Tscrpt_reg_AsnC/Lrp_C"/>
</dbReference>
<dbReference type="GO" id="GO:0043200">
    <property type="term" value="P:response to amino acid"/>
    <property type="evidence" value="ECO:0007669"/>
    <property type="project" value="TreeGrafter"/>
</dbReference>
<evidence type="ECO:0000313" key="6">
    <source>
        <dbReference type="Proteomes" id="UP000076825"/>
    </source>
</evidence>
<keyword evidence="6" id="KW-1185">Reference proteome</keyword>
<dbReference type="PATRIC" id="fig|123899.6.peg.1754"/>
<dbReference type="EMBL" id="LT546645">
    <property type="protein sequence ID" value="SAI69382.1"/>
    <property type="molecule type" value="Genomic_DNA"/>
</dbReference>
<dbReference type="InterPro" id="IPR036390">
    <property type="entry name" value="WH_DNA-bd_sf"/>
</dbReference>
<dbReference type="STRING" id="123899.SAMEA3906487_01767"/>
<dbReference type="InterPro" id="IPR019888">
    <property type="entry name" value="Tscrpt_reg_AsnC-like"/>
</dbReference>
<dbReference type="Pfam" id="PF01037">
    <property type="entry name" value="AsnC_trans_reg"/>
    <property type="match status" value="1"/>
</dbReference>